<evidence type="ECO:0000313" key="2">
    <source>
        <dbReference type="Proteomes" id="UP000180175"/>
    </source>
</evidence>
<accession>A0A7S7LCN4</accession>
<organism evidence="1 2">
    <name type="scientific">Anaerobacillus isosaccharinicus</name>
    <dbReference type="NCBI Taxonomy" id="1532552"/>
    <lineage>
        <taxon>Bacteria</taxon>
        <taxon>Bacillati</taxon>
        <taxon>Bacillota</taxon>
        <taxon>Bacilli</taxon>
        <taxon>Bacillales</taxon>
        <taxon>Bacillaceae</taxon>
        <taxon>Anaerobacillus</taxon>
    </lineage>
</organism>
<dbReference type="EMBL" id="CP063356">
    <property type="protein sequence ID" value="QOY38490.2"/>
    <property type="molecule type" value="Genomic_DNA"/>
</dbReference>
<sequence length="267" mass="29193">MLMNGVFASNLGNYSNHMKFVKYSTALQINSAKDDPAGLAISEKMRGQFRGDDIAVRNMRDSQSLGRTAEGALSQSHSVLQRMRELSIQANNGLLTESDRSHLQREFDGLRDTINAIGRDTQFNTKPLRDGSFVDQKTTTSGNGASFGLSIDSAFASQLGNAQTGWTISDVDLRSNTSQALSIIDGAINQISHSRGKLGATDNRFEKATNVTETQSLNIRAAESRVRDADVAKNAMELQKIQIMQQAYFSTQRMGIGMMGTNVNLLM</sequence>
<dbReference type="PANTHER" id="PTHR42792">
    <property type="entry name" value="FLAGELLIN"/>
    <property type="match status" value="1"/>
</dbReference>
<keyword evidence="2" id="KW-1185">Reference proteome</keyword>
<dbReference type="GO" id="GO:0009288">
    <property type="term" value="C:bacterial-type flagellum"/>
    <property type="evidence" value="ECO:0007669"/>
    <property type="project" value="UniProtKB-SubCell"/>
</dbReference>
<keyword evidence="1" id="KW-0966">Cell projection</keyword>
<dbReference type="Pfam" id="PF00700">
    <property type="entry name" value="Flagellin_C"/>
    <property type="match status" value="1"/>
</dbReference>
<name>A0A7S7LCN4_9BACI</name>
<dbReference type="PRINTS" id="PR00207">
    <property type="entry name" value="FLAGELLIN"/>
</dbReference>
<keyword evidence="1" id="KW-0969">Cilium</keyword>
<dbReference type="Gene3D" id="1.20.1330.10">
    <property type="entry name" value="f41 fragment of flagellin, N-terminal domain"/>
    <property type="match status" value="1"/>
</dbReference>
<dbReference type="InterPro" id="IPR046358">
    <property type="entry name" value="Flagellin_C"/>
</dbReference>
<dbReference type="InterPro" id="IPR001492">
    <property type="entry name" value="Flagellin"/>
</dbReference>
<dbReference type="Proteomes" id="UP000180175">
    <property type="component" value="Chromosome"/>
</dbReference>
<proteinExistence type="predicted"/>
<evidence type="ECO:0000313" key="1">
    <source>
        <dbReference type="EMBL" id="QOY38490.2"/>
    </source>
</evidence>
<keyword evidence="1" id="KW-0282">Flagellum</keyword>
<dbReference type="InterPro" id="IPR001029">
    <property type="entry name" value="Flagellin_N"/>
</dbReference>
<dbReference type="SUPFAM" id="SSF64518">
    <property type="entry name" value="Phase 1 flagellin"/>
    <property type="match status" value="1"/>
</dbReference>
<reference evidence="1 2" key="1">
    <citation type="journal article" date="2017" name="Genome Announc.">
        <title>Draft Genome Sequences of Four Alkaliphilic Bacteria Belonging to the Anaerobacillus Genus.</title>
        <authorList>
            <person name="Bassil N.M."/>
            <person name="Lloyd J.R."/>
        </authorList>
    </citation>
    <scope>NUCLEOTIDE SEQUENCE [LARGE SCALE GENOMIC DNA]</scope>
    <source>
        <strain evidence="1 2">NB2006</strain>
    </source>
</reference>
<dbReference type="PANTHER" id="PTHR42792:SF2">
    <property type="entry name" value="FLAGELLIN"/>
    <property type="match status" value="1"/>
</dbReference>
<dbReference type="Pfam" id="PF00669">
    <property type="entry name" value="Flagellin_N"/>
    <property type="match status" value="1"/>
</dbReference>
<dbReference type="GO" id="GO:0005198">
    <property type="term" value="F:structural molecule activity"/>
    <property type="evidence" value="ECO:0007669"/>
    <property type="project" value="UniProtKB-UniRule"/>
</dbReference>
<gene>
    <name evidence="1" type="ORF">AWH56_004760</name>
</gene>
<dbReference type="OrthoDB" id="9796789at2"/>
<reference evidence="1 2" key="2">
    <citation type="journal article" date="2019" name="Int. J. Syst. Evol. Microbiol.">
        <title>Anaerobacillus isosaccharinicus sp. nov., an alkaliphilic bacterium which degrades isosaccharinic acid.</title>
        <authorList>
            <person name="Bassil N.M."/>
            <person name="Lloyd J.R."/>
        </authorList>
    </citation>
    <scope>NUCLEOTIDE SEQUENCE [LARGE SCALE GENOMIC DNA]</scope>
    <source>
        <strain evidence="1 2">NB2006</strain>
    </source>
</reference>
<dbReference type="GO" id="GO:0005576">
    <property type="term" value="C:extracellular region"/>
    <property type="evidence" value="ECO:0007669"/>
    <property type="project" value="UniProtKB-SubCell"/>
</dbReference>
<protein>
    <submittedName>
        <fullName evidence="1">Flagellin</fullName>
    </submittedName>
</protein>
<dbReference type="KEGG" id="aia:AWH56_004760"/>